<keyword evidence="5 7" id="KW-1133">Transmembrane helix</keyword>
<keyword evidence="6 7" id="KW-0472">Membrane</keyword>
<evidence type="ECO:0000256" key="2">
    <source>
        <dbReference type="ARBA" id="ARBA00022448"/>
    </source>
</evidence>
<dbReference type="AlphaFoldDB" id="A0AAE3JGF7"/>
<dbReference type="PROSITE" id="PS50928">
    <property type="entry name" value="ABC_TM1"/>
    <property type="match status" value="1"/>
</dbReference>
<dbReference type="RefSeq" id="WP_308454916.1">
    <property type="nucleotide sequence ID" value="NZ_JAJEQR010000072.1"/>
</dbReference>
<feature type="domain" description="ABC transmembrane type-1" evidence="8">
    <location>
        <begin position="95"/>
        <end position="325"/>
    </location>
</feature>
<evidence type="ECO:0000259" key="8">
    <source>
        <dbReference type="PROSITE" id="PS50928"/>
    </source>
</evidence>
<comment type="caution">
    <text evidence="9">The sequence shown here is derived from an EMBL/GenBank/DDBJ whole genome shotgun (WGS) entry which is preliminary data.</text>
</comment>
<evidence type="ECO:0000256" key="1">
    <source>
        <dbReference type="ARBA" id="ARBA00004651"/>
    </source>
</evidence>
<keyword evidence="2 7" id="KW-0813">Transport</keyword>
<keyword evidence="10" id="KW-1185">Reference proteome</keyword>
<reference evidence="9" key="1">
    <citation type="submission" date="2021-10" db="EMBL/GenBank/DDBJ databases">
        <title>Anaerobic single-cell dispensing facilitates the cultivation of human gut bacteria.</title>
        <authorList>
            <person name="Afrizal A."/>
        </authorList>
    </citation>
    <scope>NUCLEOTIDE SEQUENCE</scope>
    <source>
        <strain evidence="9">CLA-AA-H215</strain>
    </source>
</reference>
<evidence type="ECO:0000256" key="3">
    <source>
        <dbReference type="ARBA" id="ARBA00022475"/>
    </source>
</evidence>
<dbReference type="GO" id="GO:0055085">
    <property type="term" value="P:transmembrane transport"/>
    <property type="evidence" value="ECO:0007669"/>
    <property type="project" value="InterPro"/>
</dbReference>
<proteinExistence type="inferred from homology"/>
<accession>A0AAE3JGF7</accession>
<name>A0AAE3JGF7_9FIRM</name>
<evidence type="ECO:0000313" key="10">
    <source>
        <dbReference type="Proteomes" id="UP001198182"/>
    </source>
</evidence>
<dbReference type="Pfam" id="PF19300">
    <property type="entry name" value="BPD_transp_1_N"/>
    <property type="match status" value="1"/>
</dbReference>
<organism evidence="9 10">
    <name type="scientific">Hominifimenecus microfluidus</name>
    <dbReference type="NCBI Taxonomy" id="2885348"/>
    <lineage>
        <taxon>Bacteria</taxon>
        <taxon>Bacillati</taxon>
        <taxon>Bacillota</taxon>
        <taxon>Clostridia</taxon>
        <taxon>Lachnospirales</taxon>
        <taxon>Lachnospiraceae</taxon>
        <taxon>Hominifimenecus</taxon>
    </lineage>
</organism>
<dbReference type="InterPro" id="IPR035906">
    <property type="entry name" value="MetI-like_sf"/>
</dbReference>
<evidence type="ECO:0000256" key="6">
    <source>
        <dbReference type="ARBA" id="ARBA00023136"/>
    </source>
</evidence>
<feature type="transmembrane region" description="Helical" evidence="7">
    <location>
        <begin position="300"/>
        <end position="328"/>
    </location>
</feature>
<dbReference type="GO" id="GO:0005886">
    <property type="term" value="C:plasma membrane"/>
    <property type="evidence" value="ECO:0007669"/>
    <property type="project" value="UniProtKB-SubCell"/>
</dbReference>
<dbReference type="PANTHER" id="PTHR43163">
    <property type="entry name" value="DIPEPTIDE TRANSPORT SYSTEM PERMEASE PROTEIN DPPB-RELATED"/>
    <property type="match status" value="1"/>
</dbReference>
<dbReference type="SUPFAM" id="SSF161098">
    <property type="entry name" value="MetI-like"/>
    <property type="match status" value="1"/>
</dbReference>
<evidence type="ECO:0000256" key="7">
    <source>
        <dbReference type="RuleBase" id="RU363032"/>
    </source>
</evidence>
<feature type="transmembrane region" description="Helical" evidence="7">
    <location>
        <begin position="193"/>
        <end position="215"/>
    </location>
</feature>
<dbReference type="Gene3D" id="1.10.3720.10">
    <property type="entry name" value="MetI-like"/>
    <property type="match status" value="1"/>
</dbReference>
<dbReference type="EMBL" id="JAJEQR010000072">
    <property type="protein sequence ID" value="MCC2232510.1"/>
    <property type="molecule type" value="Genomic_DNA"/>
</dbReference>
<evidence type="ECO:0000256" key="5">
    <source>
        <dbReference type="ARBA" id="ARBA00022989"/>
    </source>
</evidence>
<feature type="transmembrane region" description="Helical" evidence="7">
    <location>
        <begin position="131"/>
        <end position="157"/>
    </location>
</feature>
<protein>
    <submittedName>
        <fullName evidence="9">ABC transporter permease</fullName>
    </submittedName>
</protein>
<dbReference type="CDD" id="cd06261">
    <property type="entry name" value="TM_PBP2"/>
    <property type="match status" value="1"/>
</dbReference>
<keyword evidence="3" id="KW-1003">Cell membrane</keyword>
<feature type="transmembrane region" description="Helical" evidence="7">
    <location>
        <begin position="9"/>
        <end position="30"/>
    </location>
</feature>
<keyword evidence="4 7" id="KW-0812">Transmembrane</keyword>
<dbReference type="PANTHER" id="PTHR43163:SF6">
    <property type="entry name" value="DIPEPTIDE TRANSPORT SYSTEM PERMEASE PROTEIN DPPB-RELATED"/>
    <property type="match status" value="1"/>
</dbReference>
<evidence type="ECO:0000256" key="4">
    <source>
        <dbReference type="ARBA" id="ARBA00022692"/>
    </source>
</evidence>
<evidence type="ECO:0000313" key="9">
    <source>
        <dbReference type="EMBL" id="MCC2232510.1"/>
    </source>
</evidence>
<dbReference type="Pfam" id="PF00528">
    <property type="entry name" value="BPD_transp_1"/>
    <property type="match status" value="1"/>
</dbReference>
<feature type="transmembrane region" description="Helical" evidence="7">
    <location>
        <begin position="94"/>
        <end position="119"/>
    </location>
</feature>
<comment type="subcellular location">
    <subcellularLocation>
        <location evidence="1 7">Cell membrane</location>
        <topology evidence="1 7">Multi-pass membrane protein</topology>
    </subcellularLocation>
</comment>
<gene>
    <name evidence="9" type="ORF">LKD81_16185</name>
</gene>
<dbReference type="InterPro" id="IPR000515">
    <property type="entry name" value="MetI-like"/>
</dbReference>
<sequence length="338" mass="36718">MVKYITKRLLMGILVLLGTSILIFTIARVVPGDVATIALGSRATEAAKEALRQEMNLHDPLPLQYIKWLGNVLQGDFGNSFITKRAVVMDIEQFLPATLELVIIAGVFIVIGTFGLGLLAGKHKNTWIDGLIRILSYIGVALPAFVVGILLLLLFGYKLEAIPVLGRLSSSLTPPTNITGFYVLDALLTGQFAVAWDAFLHLLLPALALAIGPIVQDARVLRSSLVDNSTKEYMAVSTGYGLPPNLLIRKYLLKPSATSAITMMGMDFASLLGNAFLVEKIFNWPGISRYGINAMLNKDLNAICAVVMIIGITFFFVNMIVDLIVAALDPRMRKGGKK</sequence>
<comment type="similarity">
    <text evidence="7">Belongs to the binding-protein-dependent transport system permease family.</text>
</comment>
<dbReference type="InterPro" id="IPR045621">
    <property type="entry name" value="BPD_transp_1_N"/>
</dbReference>
<dbReference type="Proteomes" id="UP001198182">
    <property type="component" value="Unassembled WGS sequence"/>
</dbReference>